<accession>A0A5B7KMW7</accession>
<proteinExistence type="predicted"/>
<gene>
    <name evidence="1" type="ORF">E2C01_101846</name>
</gene>
<keyword evidence="2" id="KW-1185">Reference proteome</keyword>
<name>A0A5B7KMW7_PORTR</name>
<evidence type="ECO:0000313" key="2">
    <source>
        <dbReference type="Proteomes" id="UP000324222"/>
    </source>
</evidence>
<reference evidence="1 2" key="1">
    <citation type="submission" date="2019-05" db="EMBL/GenBank/DDBJ databases">
        <title>Another draft genome of Portunus trituberculatus and its Hox gene families provides insights of decapod evolution.</title>
        <authorList>
            <person name="Jeong J.-H."/>
            <person name="Song I."/>
            <person name="Kim S."/>
            <person name="Choi T."/>
            <person name="Kim D."/>
            <person name="Ryu S."/>
            <person name="Kim W."/>
        </authorList>
    </citation>
    <scope>NUCLEOTIDE SEQUENCE [LARGE SCALE GENOMIC DNA]</scope>
    <source>
        <tissue evidence="1">Muscle</tissue>
    </source>
</reference>
<comment type="caution">
    <text evidence="1">The sequence shown here is derived from an EMBL/GenBank/DDBJ whole genome shotgun (WGS) entry which is preliminary data.</text>
</comment>
<sequence>MKARIKPLNKARSGNNRLEDNGRIGCQSGVQESFVLKICLENDNDWINPGMPLMLRSIEGRTSIVINSGSVYCLLN</sequence>
<protein>
    <submittedName>
        <fullName evidence="1">Uncharacterized protein</fullName>
    </submittedName>
</protein>
<organism evidence="1 2">
    <name type="scientific">Portunus trituberculatus</name>
    <name type="common">Swimming crab</name>
    <name type="synonym">Neptunus trituberculatus</name>
    <dbReference type="NCBI Taxonomy" id="210409"/>
    <lineage>
        <taxon>Eukaryota</taxon>
        <taxon>Metazoa</taxon>
        <taxon>Ecdysozoa</taxon>
        <taxon>Arthropoda</taxon>
        <taxon>Crustacea</taxon>
        <taxon>Multicrustacea</taxon>
        <taxon>Malacostraca</taxon>
        <taxon>Eumalacostraca</taxon>
        <taxon>Eucarida</taxon>
        <taxon>Decapoda</taxon>
        <taxon>Pleocyemata</taxon>
        <taxon>Brachyura</taxon>
        <taxon>Eubrachyura</taxon>
        <taxon>Portunoidea</taxon>
        <taxon>Portunidae</taxon>
        <taxon>Portuninae</taxon>
        <taxon>Portunus</taxon>
    </lineage>
</organism>
<dbReference type="EMBL" id="VSRR010149272">
    <property type="protein sequence ID" value="MPD06065.1"/>
    <property type="molecule type" value="Genomic_DNA"/>
</dbReference>
<dbReference type="AlphaFoldDB" id="A0A5B7KMW7"/>
<evidence type="ECO:0000313" key="1">
    <source>
        <dbReference type="EMBL" id="MPD06065.1"/>
    </source>
</evidence>
<dbReference type="Proteomes" id="UP000324222">
    <property type="component" value="Unassembled WGS sequence"/>
</dbReference>